<feature type="domain" description="Mvd1 C-terminal" evidence="15">
    <location>
        <begin position="463"/>
        <end position="640"/>
    </location>
</feature>
<keyword evidence="18" id="KW-1185">Reference proteome</keyword>
<evidence type="ECO:0000256" key="1">
    <source>
        <dbReference type="ARBA" id="ARBA00005055"/>
    </source>
</evidence>
<protein>
    <recommendedName>
        <fullName evidence="3">diphosphomevalonate decarboxylase</fullName>
        <ecNumber evidence="3">4.1.1.33</ecNumber>
    </recommendedName>
</protein>
<evidence type="ECO:0000256" key="7">
    <source>
        <dbReference type="ARBA" id="ARBA00022955"/>
    </source>
</evidence>
<accession>A0A8H6J6Z4</accession>
<keyword evidence="7" id="KW-0752">Steroid biosynthesis</keyword>
<evidence type="ECO:0000256" key="14">
    <source>
        <dbReference type="SAM" id="MobiDB-lite"/>
    </source>
</evidence>
<dbReference type="NCBIfam" id="TIGR01240">
    <property type="entry name" value="mevDPdecarb"/>
    <property type="match status" value="1"/>
</dbReference>
<dbReference type="InterPro" id="IPR041431">
    <property type="entry name" value="Mvd1_C"/>
</dbReference>
<evidence type="ECO:0000256" key="9">
    <source>
        <dbReference type="ARBA" id="ARBA00023098"/>
    </source>
</evidence>
<dbReference type="PANTHER" id="PTHR10977:SF3">
    <property type="entry name" value="DIPHOSPHOMEVALONATE DECARBOXYLASE"/>
    <property type="match status" value="1"/>
</dbReference>
<evidence type="ECO:0000313" key="18">
    <source>
        <dbReference type="Proteomes" id="UP000639643"/>
    </source>
</evidence>
<evidence type="ECO:0000256" key="6">
    <source>
        <dbReference type="ARBA" id="ARBA00022840"/>
    </source>
</evidence>
<dbReference type="GO" id="GO:0005829">
    <property type="term" value="C:cytosol"/>
    <property type="evidence" value="ECO:0007669"/>
    <property type="project" value="InterPro"/>
</dbReference>
<evidence type="ECO:0000256" key="8">
    <source>
        <dbReference type="ARBA" id="ARBA00023011"/>
    </source>
</evidence>
<keyword evidence="8" id="KW-0756">Sterol biosynthesis</keyword>
<evidence type="ECO:0000256" key="5">
    <source>
        <dbReference type="ARBA" id="ARBA00022741"/>
    </source>
</evidence>
<name>A0A8H6J6Z4_9PEZI</name>
<keyword evidence="9" id="KW-0443">Lipid metabolism</keyword>
<comment type="pathway">
    <text evidence="1">Isoprenoid biosynthesis; isopentenyl diphosphate biosynthesis via mevalonate pathway; isopentenyl diphosphate from (R)-mevalonate: step 3/3.</text>
</comment>
<dbReference type="SUPFAM" id="SSF55060">
    <property type="entry name" value="GHMP Kinase, C-terminal domain"/>
    <property type="match status" value="1"/>
</dbReference>
<evidence type="ECO:0000256" key="12">
    <source>
        <dbReference type="ARBA" id="ARBA00023239"/>
    </source>
</evidence>
<dbReference type="InterPro" id="IPR020568">
    <property type="entry name" value="Ribosomal_Su5_D2-typ_SF"/>
</dbReference>
<dbReference type="FunFam" id="3.30.70.890:FF:000005">
    <property type="entry name" value="Diphosphomevalonate decarboxylase"/>
    <property type="match status" value="1"/>
</dbReference>
<dbReference type="InterPro" id="IPR036554">
    <property type="entry name" value="GHMP_kinase_C_sf"/>
</dbReference>
<dbReference type="Gene3D" id="3.30.70.890">
    <property type="entry name" value="GHMP kinase, C-terminal domain"/>
    <property type="match status" value="1"/>
</dbReference>
<feature type="region of interest" description="Disordered" evidence="14">
    <location>
        <begin position="34"/>
        <end position="59"/>
    </location>
</feature>
<reference evidence="17" key="1">
    <citation type="journal article" date="2020" name="Phytopathology">
        <title>Genome Sequence Resources of Colletotrichum truncatum, C. plurivorum, C. musicola, and C. sojae: Four Species Pathogenic to Soybean (Glycine max).</title>
        <authorList>
            <person name="Rogerio F."/>
            <person name="Boufleur T.R."/>
            <person name="Ciampi-Guillardi M."/>
            <person name="Sukno S.A."/>
            <person name="Thon M.R."/>
            <person name="Massola Junior N.S."/>
            <person name="Baroncelli R."/>
        </authorList>
    </citation>
    <scope>NUCLEOTIDE SEQUENCE</scope>
    <source>
        <strain evidence="17">LFN0074</strain>
    </source>
</reference>
<keyword evidence="11" id="KW-0753">Steroid metabolism</keyword>
<evidence type="ECO:0000256" key="3">
    <source>
        <dbReference type="ARBA" id="ARBA00012296"/>
    </source>
</evidence>
<keyword evidence="4" id="KW-0444">Lipid biosynthesis</keyword>
<evidence type="ECO:0000256" key="13">
    <source>
        <dbReference type="ARBA" id="ARBA00048416"/>
    </source>
</evidence>
<dbReference type="Pfam" id="PF18376">
    <property type="entry name" value="MDD_C"/>
    <property type="match status" value="1"/>
</dbReference>
<dbReference type="GO" id="GO:0016126">
    <property type="term" value="P:sterol biosynthetic process"/>
    <property type="evidence" value="ECO:0007669"/>
    <property type="project" value="UniProtKB-KW"/>
</dbReference>
<gene>
    <name evidence="17" type="ORF">CMUS01_14064</name>
</gene>
<comment type="similarity">
    <text evidence="2">Belongs to the diphosphomevalonate decarboxylase family.</text>
</comment>
<dbReference type="GO" id="GO:0005524">
    <property type="term" value="F:ATP binding"/>
    <property type="evidence" value="ECO:0007669"/>
    <property type="project" value="UniProtKB-KW"/>
</dbReference>
<dbReference type="InterPro" id="IPR014721">
    <property type="entry name" value="Ribsml_uS5_D2-typ_fold_subgr"/>
</dbReference>
<proteinExistence type="inferred from homology"/>
<dbReference type="PANTHER" id="PTHR10977">
    <property type="entry name" value="DIPHOSPHOMEVALONATE DECARBOXYLASE"/>
    <property type="match status" value="1"/>
</dbReference>
<evidence type="ECO:0000256" key="10">
    <source>
        <dbReference type="ARBA" id="ARBA00023166"/>
    </source>
</evidence>
<evidence type="ECO:0000313" key="17">
    <source>
        <dbReference type="EMBL" id="KAF6807689.1"/>
    </source>
</evidence>
<evidence type="ECO:0000259" key="15">
    <source>
        <dbReference type="Pfam" id="PF18376"/>
    </source>
</evidence>
<dbReference type="InterPro" id="IPR029765">
    <property type="entry name" value="Mev_diP_decarb"/>
</dbReference>
<dbReference type="Pfam" id="PF22700">
    <property type="entry name" value="MVD-like_N"/>
    <property type="match status" value="1"/>
</dbReference>
<evidence type="ECO:0000256" key="2">
    <source>
        <dbReference type="ARBA" id="ARBA00008831"/>
    </source>
</evidence>
<dbReference type="AlphaFoldDB" id="A0A8H6J6Z4"/>
<evidence type="ECO:0000256" key="4">
    <source>
        <dbReference type="ARBA" id="ARBA00022516"/>
    </source>
</evidence>
<evidence type="ECO:0000259" key="16">
    <source>
        <dbReference type="Pfam" id="PF22700"/>
    </source>
</evidence>
<dbReference type="SUPFAM" id="SSF54211">
    <property type="entry name" value="Ribosomal protein S5 domain 2-like"/>
    <property type="match status" value="1"/>
</dbReference>
<feature type="domain" description="Diphosphomevalonate decarboxylase-like N-terminal" evidence="16">
    <location>
        <begin position="278"/>
        <end position="448"/>
    </location>
</feature>
<dbReference type="FunFam" id="3.30.230.10:FF:000018">
    <property type="entry name" value="Diphosphomevalonate decarboxylase"/>
    <property type="match status" value="1"/>
</dbReference>
<dbReference type="OrthoDB" id="10253702at2759"/>
<feature type="compositionally biased region" description="Basic residues" evidence="14">
    <location>
        <begin position="34"/>
        <end position="47"/>
    </location>
</feature>
<keyword evidence="5" id="KW-0547">Nucleotide-binding</keyword>
<dbReference type="GO" id="GO:0019287">
    <property type="term" value="P:isopentenyl diphosphate biosynthetic process, mevalonate pathway"/>
    <property type="evidence" value="ECO:0007669"/>
    <property type="project" value="InterPro"/>
</dbReference>
<keyword evidence="12" id="KW-0456">Lyase</keyword>
<evidence type="ECO:0000256" key="11">
    <source>
        <dbReference type="ARBA" id="ARBA00023221"/>
    </source>
</evidence>
<keyword evidence="6" id="KW-0067">ATP-binding</keyword>
<comment type="caution">
    <text evidence="17">The sequence shown here is derived from an EMBL/GenBank/DDBJ whole genome shotgun (WGS) entry which is preliminary data.</text>
</comment>
<dbReference type="Gene3D" id="3.30.230.10">
    <property type="match status" value="1"/>
</dbReference>
<dbReference type="Proteomes" id="UP000639643">
    <property type="component" value="Unassembled WGS sequence"/>
</dbReference>
<keyword evidence="10" id="KW-1207">Sterol metabolism</keyword>
<dbReference type="EMBL" id="WIGM01000965">
    <property type="protein sequence ID" value="KAF6807689.1"/>
    <property type="molecule type" value="Genomic_DNA"/>
</dbReference>
<dbReference type="InterPro" id="IPR053859">
    <property type="entry name" value="MVD-like_N"/>
</dbReference>
<dbReference type="GO" id="GO:0004163">
    <property type="term" value="F:diphosphomevalonate decarboxylase activity"/>
    <property type="evidence" value="ECO:0007669"/>
    <property type="project" value="UniProtKB-EC"/>
</dbReference>
<organism evidence="17 18">
    <name type="scientific">Colletotrichum musicola</name>
    <dbReference type="NCBI Taxonomy" id="2175873"/>
    <lineage>
        <taxon>Eukaryota</taxon>
        <taxon>Fungi</taxon>
        <taxon>Dikarya</taxon>
        <taxon>Ascomycota</taxon>
        <taxon>Pezizomycotina</taxon>
        <taxon>Sordariomycetes</taxon>
        <taxon>Hypocreomycetidae</taxon>
        <taxon>Glomerellales</taxon>
        <taxon>Glomerellaceae</taxon>
        <taxon>Colletotrichum</taxon>
        <taxon>Colletotrichum orchidearum species complex</taxon>
    </lineage>
</organism>
<dbReference type="EC" id="4.1.1.33" evidence="3"/>
<sequence>MSGKRGGIRFIHSHEQETPWVTSTETRRRLHSHAARATHAKTRRQRMTQHQANADSQEKGHIPEKPVVEIQVAVLPTPTGTLGSGRRDPFASFARRLSPMEDFLLDYFGIDMHNVVPCSKIEATQTTRHLNDEFVQLVATTASALNGLFLVTCRHLSLSLPQRGSHFTQLALQYKVVCARRLMEAISSLEMRSSICDSVITIAVFLAQDEGAIQMVRHNGALNKKGFNEFLYGIIQNDIAESAMMQESTPLPQLLGKLQTNTIATMADNKVYRASTTAPVNIAVVKYWGKRDPKLNLPTNSSLSVTLSQSDLRTLTTASCSSTYTDGDSLILNGEASDISGARTQACFRELRARRAALEAANPALPKLSALPLKIVTENNFPTAAGLASSAAGFAALVRAIADLYELPDSPAELSIVARQGSGSACRSLFGGYVAWRMGEAADGSDSKADLVAEASHWPEMRALILVVSAAKKGVSSTSGMQQTVATSGLFKQRVAEVVPKHMAEMEDAIARRDFAKFAEVTMKDSNSFHSSCSDTYPPIFYMNDISRAAIRAVEQINAAAGETVAAYTFDAGPNAVIYYLEKDTETVVGAFSSLLTSVTGWKEGSAILKSSVTIDETVAGIIKGGVSRVIQTGVGEGPIKSDIYLVDEDGKPVAR</sequence>
<comment type="catalytic activity">
    <reaction evidence="13">
        <text>(R)-5-diphosphomevalonate + ATP = isopentenyl diphosphate + ADP + phosphate + CO2</text>
        <dbReference type="Rhea" id="RHEA:23732"/>
        <dbReference type="ChEBI" id="CHEBI:16526"/>
        <dbReference type="ChEBI" id="CHEBI:30616"/>
        <dbReference type="ChEBI" id="CHEBI:43474"/>
        <dbReference type="ChEBI" id="CHEBI:57557"/>
        <dbReference type="ChEBI" id="CHEBI:128769"/>
        <dbReference type="ChEBI" id="CHEBI:456216"/>
        <dbReference type="EC" id="4.1.1.33"/>
    </reaction>
    <physiologicalReaction direction="left-to-right" evidence="13">
        <dbReference type="Rhea" id="RHEA:23733"/>
    </physiologicalReaction>
</comment>